<proteinExistence type="predicted"/>
<gene>
    <name evidence="1" type="ORF">M5K25_017308</name>
</gene>
<dbReference type="Proteomes" id="UP001552299">
    <property type="component" value="Unassembled WGS sequence"/>
</dbReference>
<dbReference type="EMBL" id="JANQDX010000013">
    <property type="protein sequence ID" value="KAL0913818.1"/>
    <property type="molecule type" value="Genomic_DNA"/>
</dbReference>
<accession>A0ABD0ULY0</accession>
<keyword evidence="2" id="KW-1185">Reference proteome</keyword>
<reference evidence="1 2" key="1">
    <citation type="journal article" date="2024" name="Plant Biotechnol. J.">
        <title>Dendrobium thyrsiflorum genome and its molecular insights into genes involved in important horticultural traits.</title>
        <authorList>
            <person name="Chen B."/>
            <person name="Wang J.Y."/>
            <person name="Zheng P.J."/>
            <person name="Li K.L."/>
            <person name="Liang Y.M."/>
            <person name="Chen X.F."/>
            <person name="Zhang C."/>
            <person name="Zhao X."/>
            <person name="He X."/>
            <person name="Zhang G.Q."/>
            <person name="Liu Z.J."/>
            <person name="Xu Q."/>
        </authorList>
    </citation>
    <scope>NUCLEOTIDE SEQUENCE [LARGE SCALE GENOMIC DNA]</scope>
    <source>
        <strain evidence="1">GZMU011</strain>
    </source>
</reference>
<comment type="caution">
    <text evidence="1">The sequence shown here is derived from an EMBL/GenBank/DDBJ whole genome shotgun (WGS) entry which is preliminary data.</text>
</comment>
<name>A0ABD0ULY0_DENTH</name>
<organism evidence="1 2">
    <name type="scientific">Dendrobium thyrsiflorum</name>
    <name type="common">Pinecone-like raceme dendrobium</name>
    <name type="synonym">Orchid</name>
    <dbReference type="NCBI Taxonomy" id="117978"/>
    <lineage>
        <taxon>Eukaryota</taxon>
        <taxon>Viridiplantae</taxon>
        <taxon>Streptophyta</taxon>
        <taxon>Embryophyta</taxon>
        <taxon>Tracheophyta</taxon>
        <taxon>Spermatophyta</taxon>
        <taxon>Magnoliopsida</taxon>
        <taxon>Liliopsida</taxon>
        <taxon>Asparagales</taxon>
        <taxon>Orchidaceae</taxon>
        <taxon>Epidendroideae</taxon>
        <taxon>Malaxideae</taxon>
        <taxon>Dendrobiinae</taxon>
        <taxon>Dendrobium</taxon>
    </lineage>
</organism>
<protein>
    <submittedName>
        <fullName evidence="1">Uncharacterized protein</fullName>
    </submittedName>
</protein>
<evidence type="ECO:0000313" key="2">
    <source>
        <dbReference type="Proteomes" id="UP001552299"/>
    </source>
</evidence>
<dbReference type="AlphaFoldDB" id="A0ABD0ULY0"/>
<sequence>MTVNRLVDPGFLEGSSKSRSFLDILSGIPSDANFSDPKATSFRVLPSFGSWRRKSSP</sequence>
<evidence type="ECO:0000313" key="1">
    <source>
        <dbReference type="EMBL" id="KAL0913818.1"/>
    </source>
</evidence>